<organism evidence="2 3">
    <name type="scientific">Vibrio owensii CAIM 1854 = LMG 25443</name>
    <dbReference type="NCBI Taxonomy" id="1229493"/>
    <lineage>
        <taxon>Bacteria</taxon>
        <taxon>Pseudomonadati</taxon>
        <taxon>Pseudomonadota</taxon>
        <taxon>Gammaproteobacteria</taxon>
        <taxon>Vibrionales</taxon>
        <taxon>Vibrionaceae</taxon>
        <taxon>Vibrio</taxon>
    </lineage>
</organism>
<dbReference type="RefSeq" id="WP_020195956.1">
    <property type="nucleotide sequence ID" value="NZ_BAOH01000034.1"/>
</dbReference>
<reference evidence="2 3" key="1">
    <citation type="submission" date="2014-07" db="EMBL/GenBank/DDBJ databases">
        <title>Unique and conserved regions in Vibrio harveyi and related species in comparison with the shrimp pathogen Vibrio harveyi CAIM 1792.</title>
        <authorList>
            <person name="Espinoza-Valles I."/>
            <person name="Vora G."/>
            <person name="Leekitcharoenphon P."/>
            <person name="Ussery D."/>
            <person name="Hoj L."/>
            <person name="Gomez-Gil B."/>
        </authorList>
    </citation>
    <scope>NUCLEOTIDE SEQUENCE [LARGE SCALE GENOMIC DNA]</scope>
    <source>
        <strain evidence="3">CAIM 1854 / LMG 25443</strain>
    </source>
</reference>
<name>A0A0C1WCU1_9VIBR</name>
<dbReference type="AlphaFoldDB" id="A0A0C1WCU1"/>
<dbReference type="EMBL" id="JPRD01000008">
    <property type="protein sequence ID" value="KIF54182.1"/>
    <property type="molecule type" value="Genomic_DNA"/>
</dbReference>
<protein>
    <submittedName>
        <fullName evidence="2">Uncharacterized protein</fullName>
    </submittedName>
</protein>
<evidence type="ECO:0000313" key="3">
    <source>
        <dbReference type="Proteomes" id="UP000031586"/>
    </source>
</evidence>
<proteinExistence type="predicted"/>
<gene>
    <name evidence="2" type="ORF">H735_03820</name>
</gene>
<dbReference type="Proteomes" id="UP000031586">
    <property type="component" value="Unassembled WGS sequence"/>
</dbReference>
<feature type="region of interest" description="Disordered" evidence="1">
    <location>
        <begin position="49"/>
        <end position="108"/>
    </location>
</feature>
<dbReference type="PATRIC" id="fig|1229493.5.peg.5685"/>
<sequence length="122" mass="13668">MEAHWKVIEALANGTNPITGEALPSESLYNEPIVIRAMFVVLQDLKQSSKVNKTKRTIEQRQRENESNGLPKNAGLPWTPDQRERLSEQFSSGTEITSLAEEHGRTRNAITAELKKQGLIEA</sequence>
<comment type="caution">
    <text evidence="2">The sequence shown here is derived from an EMBL/GenBank/DDBJ whole genome shotgun (WGS) entry which is preliminary data.</text>
</comment>
<accession>A0A0C1WCU1</accession>
<evidence type="ECO:0000313" key="2">
    <source>
        <dbReference type="EMBL" id="KIF54182.1"/>
    </source>
</evidence>
<evidence type="ECO:0000256" key="1">
    <source>
        <dbReference type="SAM" id="MobiDB-lite"/>
    </source>
</evidence>
<feature type="compositionally biased region" description="Polar residues" evidence="1">
    <location>
        <begin position="88"/>
        <end position="97"/>
    </location>
</feature>
<feature type="compositionally biased region" description="Basic and acidic residues" evidence="1">
    <location>
        <begin position="56"/>
        <end position="66"/>
    </location>
</feature>